<feature type="transmembrane region" description="Helical" evidence="6">
    <location>
        <begin position="326"/>
        <end position="354"/>
    </location>
</feature>
<evidence type="ECO:0008006" key="11">
    <source>
        <dbReference type="Google" id="ProtNLM"/>
    </source>
</evidence>
<gene>
    <name evidence="9" type="ORF">OI18_15855</name>
</gene>
<feature type="transmembrane region" description="Helical" evidence="6">
    <location>
        <begin position="21"/>
        <end position="41"/>
    </location>
</feature>
<evidence type="ECO:0000259" key="8">
    <source>
        <dbReference type="Pfam" id="PF12704"/>
    </source>
</evidence>
<keyword evidence="3 6" id="KW-0812">Transmembrane</keyword>
<dbReference type="GO" id="GO:0005886">
    <property type="term" value="C:plasma membrane"/>
    <property type="evidence" value="ECO:0007669"/>
    <property type="project" value="UniProtKB-SubCell"/>
</dbReference>
<dbReference type="PANTHER" id="PTHR30572">
    <property type="entry name" value="MEMBRANE COMPONENT OF TRANSPORTER-RELATED"/>
    <property type="match status" value="1"/>
</dbReference>
<comment type="subcellular location">
    <subcellularLocation>
        <location evidence="1">Cell membrane</location>
        <topology evidence="1">Multi-pass membrane protein</topology>
    </subcellularLocation>
</comment>
<proteinExistence type="predicted"/>
<feature type="domain" description="MacB-like periplasmic core" evidence="8">
    <location>
        <begin position="433"/>
        <end position="628"/>
    </location>
</feature>
<keyword evidence="2" id="KW-1003">Cell membrane</keyword>
<dbReference type="AlphaFoldDB" id="A0A0C1IT83"/>
<protein>
    <recommendedName>
        <fullName evidence="11">ABC transporter permease</fullName>
    </recommendedName>
</protein>
<feature type="transmembrane region" description="Helical" evidence="6">
    <location>
        <begin position="284"/>
        <end position="305"/>
    </location>
</feature>
<feature type="transmembrane region" description="Helical" evidence="6">
    <location>
        <begin position="670"/>
        <end position="691"/>
    </location>
</feature>
<organism evidence="9 10">
    <name type="scientific">Flavihumibacter solisilvae</name>
    <dbReference type="NCBI Taxonomy" id="1349421"/>
    <lineage>
        <taxon>Bacteria</taxon>
        <taxon>Pseudomonadati</taxon>
        <taxon>Bacteroidota</taxon>
        <taxon>Chitinophagia</taxon>
        <taxon>Chitinophagales</taxon>
        <taxon>Chitinophagaceae</taxon>
        <taxon>Flavihumibacter</taxon>
    </lineage>
</organism>
<feature type="transmembrane region" description="Helical" evidence="6">
    <location>
        <begin position="419"/>
        <end position="442"/>
    </location>
</feature>
<dbReference type="Proteomes" id="UP000031408">
    <property type="component" value="Unassembled WGS sequence"/>
</dbReference>
<dbReference type="EMBL" id="JSVC01000018">
    <property type="protein sequence ID" value="KIC93639.1"/>
    <property type="molecule type" value="Genomic_DNA"/>
</dbReference>
<evidence type="ECO:0000313" key="9">
    <source>
        <dbReference type="EMBL" id="KIC93639.1"/>
    </source>
</evidence>
<dbReference type="STRING" id="1349421.OI18_15855"/>
<feature type="transmembrane region" description="Helical" evidence="6">
    <location>
        <begin position="718"/>
        <end position="737"/>
    </location>
</feature>
<dbReference type="GO" id="GO:0022857">
    <property type="term" value="F:transmembrane transporter activity"/>
    <property type="evidence" value="ECO:0007669"/>
    <property type="project" value="TreeGrafter"/>
</dbReference>
<feature type="domain" description="MacB-like periplasmic core" evidence="8">
    <location>
        <begin position="20"/>
        <end position="238"/>
    </location>
</feature>
<evidence type="ECO:0000256" key="2">
    <source>
        <dbReference type="ARBA" id="ARBA00022475"/>
    </source>
</evidence>
<evidence type="ECO:0000256" key="3">
    <source>
        <dbReference type="ARBA" id="ARBA00022692"/>
    </source>
</evidence>
<keyword evidence="5 6" id="KW-0472">Membrane</keyword>
<feature type="domain" description="ABC3 transporter permease C-terminal" evidence="7">
    <location>
        <begin position="287"/>
        <end position="396"/>
    </location>
</feature>
<evidence type="ECO:0000256" key="5">
    <source>
        <dbReference type="ARBA" id="ARBA00023136"/>
    </source>
</evidence>
<evidence type="ECO:0000256" key="4">
    <source>
        <dbReference type="ARBA" id="ARBA00022989"/>
    </source>
</evidence>
<dbReference type="PANTHER" id="PTHR30572:SF18">
    <property type="entry name" value="ABC-TYPE MACROLIDE FAMILY EXPORT SYSTEM PERMEASE COMPONENT 2"/>
    <property type="match status" value="1"/>
</dbReference>
<name>A0A0C1IT83_9BACT</name>
<evidence type="ECO:0000256" key="1">
    <source>
        <dbReference type="ARBA" id="ARBA00004651"/>
    </source>
</evidence>
<dbReference type="RefSeq" id="WP_039141543.1">
    <property type="nucleotide sequence ID" value="NZ_JSVC01000018.1"/>
</dbReference>
<dbReference type="InterPro" id="IPR003838">
    <property type="entry name" value="ABC3_permease_C"/>
</dbReference>
<dbReference type="InterPro" id="IPR050250">
    <property type="entry name" value="Macrolide_Exporter_MacB"/>
</dbReference>
<evidence type="ECO:0000256" key="6">
    <source>
        <dbReference type="SAM" id="Phobius"/>
    </source>
</evidence>
<dbReference type="OrthoDB" id="5933722at2"/>
<keyword evidence="10" id="KW-1185">Reference proteome</keyword>
<accession>A0A0C1IT83</accession>
<reference evidence="9 10" key="1">
    <citation type="submission" date="2014-11" db="EMBL/GenBank/DDBJ databases">
        <title>Genome sequence of Flavihumibacter solisilvae 3-3.</title>
        <authorList>
            <person name="Zhou G."/>
            <person name="Li M."/>
            <person name="Wang G."/>
        </authorList>
    </citation>
    <scope>NUCLEOTIDE SEQUENCE [LARGE SCALE GENOMIC DNA]</scope>
    <source>
        <strain evidence="9 10">3-3</strain>
    </source>
</reference>
<feature type="domain" description="ABC3 transporter permease C-terminal" evidence="7">
    <location>
        <begin position="669"/>
        <end position="781"/>
    </location>
</feature>
<feature type="transmembrane region" description="Helical" evidence="6">
    <location>
        <begin position="752"/>
        <end position="775"/>
    </location>
</feature>
<dbReference type="Pfam" id="PF12704">
    <property type="entry name" value="MacB_PCD"/>
    <property type="match status" value="2"/>
</dbReference>
<dbReference type="Pfam" id="PF02687">
    <property type="entry name" value="FtsX"/>
    <property type="match status" value="2"/>
</dbReference>
<feature type="transmembrane region" description="Helical" evidence="6">
    <location>
        <begin position="374"/>
        <end position="398"/>
    </location>
</feature>
<evidence type="ECO:0000313" key="10">
    <source>
        <dbReference type="Proteomes" id="UP000031408"/>
    </source>
</evidence>
<keyword evidence="4 6" id="KW-1133">Transmembrane helix</keyword>
<dbReference type="InterPro" id="IPR025857">
    <property type="entry name" value="MacB_PCD"/>
</dbReference>
<comment type="caution">
    <text evidence="9">The sequence shown here is derived from an EMBL/GenBank/DDBJ whole genome shotgun (WGS) entry which is preliminary data.</text>
</comment>
<sequence length="789" mass="88553">MLRNYLLTALRNIRRNASFSAINIAGLALGMTCSILILLWVQHEKSIDGFHENSDRLFQVYERQYHDGQIDAGYFTPGQLGEEMRKVLPAVEYGTNLAWEDKLTFQAGDKIIKQSGNHAGEDFFKMFSYPLIAGTPATALNSPVSIAISRKMANDFFGSPAKAMGQTLRFENRKDLKVTAVFENITDLSSIKFDYLINWQTFLENNQWAKDWGNNGPRTVIMLRKGTNPRTFEASIKKFLDGYNKEQSKKFYIEMGMQPYSETYLNSRFENGKMSGGRIEYARLFSLVAVFILVIACINFMNLTTARSVKRSREIGIRKVIGARRISLVGQFIGEAMVIATFAFILGFILVFLLLPAFNSITGKEIHIPVTDSAFWLCIVLLVVFTGFFSGSYPAFVLSAFQPVKVLKGTMKFSNKSILFRKGLVIFQFMLSVILIIGTIVVSKQVGYLQHRNLGYDRENVIYIPLEGVLPEKFPLFKEEILKQPGIAGVTRISGTITDISNGTGGVEWEGKDPNSMPMFTQAGVGYEFVKTMNLQLKAGRDFNKDFATDSSAYIINEAALKIMKLKNPVGSPITFWQNKGTIIGVLKDFHFQSLHEPIRPIIIRLMEKNGWGTALVRTKPGQTKQALAGIGEVCRTINPQFPFSYQFSDEEYQKLYKSEQVVDKLANCFAMLAIFISCLGLLGLAIFATLQRTKEIGIRKVLGASITSLFTMISKEFMLLVLIAFFVAAPLAWFALDNWLQQFAYRTEISAWIFLLAGFAAMFIALATVSYQAIKAALTNPVKSLKTE</sequence>
<evidence type="ECO:0000259" key="7">
    <source>
        <dbReference type="Pfam" id="PF02687"/>
    </source>
</evidence>